<dbReference type="EMBL" id="CM037151">
    <property type="protein sequence ID" value="KAH7844626.1"/>
    <property type="molecule type" value="Genomic_DNA"/>
</dbReference>
<evidence type="ECO:0000313" key="2">
    <source>
        <dbReference type="Proteomes" id="UP000828048"/>
    </source>
</evidence>
<gene>
    <name evidence="1" type="ORF">Vadar_030088</name>
</gene>
<evidence type="ECO:0000313" key="1">
    <source>
        <dbReference type="EMBL" id="KAH7844626.1"/>
    </source>
</evidence>
<dbReference type="Proteomes" id="UP000828048">
    <property type="component" value="Chromosome 1"/>
</dbReference>
<sequence length="668" mass="73489">MAQAPLNLDDDLSTRFRSFHLTEEEQSEVSLIDDDVRASEEECRTSLFGRVVSQKPVNLGGLKSTMELIWGNPKNFRVMEIGKGIYQFVLPSEVDVIRILNGTPWFFNNHFLILEKWNPSKLPSSYDFKYTPLWVQIWGLSLHFISKAIGLKIGAKIGPVDDVAIPATGSKEGRFVRVRVHLDVTQPLRRGCMVKMADSPPFWAEFRYERLPTFCHYCGLVGHDLLNCVTRFFDVDNNEVKNAQFGVWMRASPATQQGRRRATSPTVEWRQAENSGMEGGANHGSDETNGDPIPNSNILALGRKEGSKAKSFDEVAHAEMVAESLIREDFVERQPKINSPQDSITPLQQQALQTWREKNPLPDHYPTPHGKNPDPPANSAAADPLSPKTFLHQPNTSINPNPPSTTIISPNPLPLPSHIPHSVNVAHSHKPMLNNPANAPEPKFDHSLSESPNTNFIPTSLTPNPLSLPTSIASTDLKSTSIPSISHSSLSSAIPSPDHNSNHESSPNVVSVDTFTVGAGHQLPRPSRGRPKKDITTQGKPRGVRASPKQVASGEVNLNVDNSSLLLTYKRKLEVLESPTGNCSLSMPFPHVESTPKKPKIARDVKHGNCFALSAVVAETGHISLLRINDLLELSGCGETPDFPSTQGACSPPLPLSVLLIRDEEWSD</sequence>
<proteinExistence type="predicted"/>
<keyword evidence="2" id="KW-1185">Reference proteome</keyword>
<reference evidence="1 2" key="1">
    <citation type="journal article" date="2021" name="Hortic Res">
        <title>High-quality reference genome and annotation aids understanding of berry development for evergreen blueberry (Vaccinium darrowii).</title>
        <authorList>
            <person name="Yu J."/>
            <person name="Hulse-Kemp A.M."/>
            <person name="Babiker E."/>
            <person name="Staton M."/>
        </authorList>
    </citation>
    <scope>NUCLEOTIDE SEQUENCE [LARGE SCALE GENOMIC DNA]</scope>
    <source>
        <strain evidence="2">cv. NJ 8807/NJ 8810</strain>
        <tissue evidence="1">Young leaf</tissue>
    </source>
</reference>
<comment type="caution">
    <text evidence="1">The sequence shown here is derived from an EMBL/GenBank/DDBJ whole genome shotgun (WGS) entry which is preliminary data.</text>
</comment>
<name>A0ACB7XU77_9ERIC</name>
<organism evidence="1 2">
    <name type="scientific">Vaccinium darrowii</name>
    <dbReference type="NCBI Taxonomy" id="229202"/>
    <lineage>
        <taxon>Eukaryota</taxon>
        <taxon>Viridiplantae</taxon>
        <taxon>Streptophyta</taxon>
        <taxon>Embryophyta</taxon>
        <taxon>Tracheophyta</taxon>
        <taxon>Spermatophyta</taxon>
        <taxon>Magnoliopsida</taxon>
        <taxon>eudicotyledons</taxon>
        <taxon>Gunneridae</taxon>
        <taxon>Pentapetalae</taxon>
        <taxon>asterids</taxon>
        <taxon>Ericales</taxon>
        <taxon>Ericaceae</taxon>
        <taxon>Vaccinioideae</taxon>
        <taxon>Vaccinieae</taxon>
        <taxon>Vaccinium</taxon>
    </lineage>
</organism>
<protein>
    <submittedName>
        <fullName evidence="1">Uncharacterized protein</fullName>
    </submittedName>
</protein>
<accession>A0ACB7XU77</accession>